<reference evidence="1" key="1">
    <citation type="submission" date="2021-06" db="EMBL/GenBank/DDBJ databases">
        <title>Parelaphostrongylus tenuis whole genome reference sequence.</title>
        <authorList>
            <person name="Garwood T.J."/>
            <person name="Larsen P.A."/>
            <person name="Fountain-Jones N.M."/>
            <person name="Garbe J.R."/>
            <person name="Macchietto M.G."/>
            <person name="Kania S.A."/>
            <person name="Gerhold R.W."/>
            <person name="Richards J.E."/>
            <person name="Wolf T.M."/>
        </authorList>
    </citation>
    <scope>NUCLEOTIDE SEQUENCE</scope>
    <source>
        <strain evidence="1">MNPRO001-30</strain>
        <tissue evidence="1">Meninges</tissue>
    </source>
</reference>
<proteinExistence type="predicted"/>
<gene>
    <name evidence="1" type="ORF">KIN20_008139</name>
</gene>
<evidence type="ECO:0000313" key="2">
    <source>
        <dbReference type="Proteomes" id="UP001196413"/>
    </source>
</evidence>
<organism evidence="1 2">
    <name type="scientific">Parelaphostrongylus tenuis</name>
    <name type="common">Meningeal worm</name>
    <dbReference type="NCBI Taxonomy" id="148309"/>
    <lineage>
        <taxon>Eukaryota</taxon>
        <taxon>Metazoa</taxon>
        <taxon>Ecdysozoa</taxon>
        <taxon>Nematoda</taxon>
        <taxon>Chromadorea</taxon>
        <taxon>Rhabditida</taxon>
        <taxon>Rhabditina</taxon>
        <taxon>Rhabditomorpha</taxon>
        <taxon>Strongyloidea</taxon>
        <taxon>Metastrongylidae</taxon>
        <taxon>Parelaphostrongylus</taxon>
    </lineage>
</organism>
<dbReference type="Proteomes" id="UP001196413">
    <property type="component" value="Unassembled WGS sequence"/>
</dbReference>
<dbReference type="AlphaFoldDB" id="A0AAD5QIK2"/>
<comment type="caution">
    <text evidence="1">The sequence shown here is derived from an EMBL/GenBank/DDBJ whole genome shotgun (WGS) entry which is preliminary data.</text>
</comment>
<evidence type="ECO:0000313" key="1">
    <source>
        <dbReference type="EMBL" id="KAJ1351957.1"/>
    </source>
</evidence>
<dbReference type="EMBL" id="JAHQIW010001271">
    <property type="protein sequence ID" value="KAJ1351957.1"/>
    <property type="molecule type" value="Genomic_DNA"/>
</dbReference>
<protein>
    <submittedName>
        <fullName evidence="1">Uncharacterized protein</fullName>
    </submittedName>
</protein>
<sequence length="56" mass="6450">MAGNEQVWLRRLREVMVWMEVVQQADWSGRLIRCDSSRSDSIEIASSGYNQCTTSL</sequence>
<name>A0AAD5QIK2_PARTN</name>
<keyword evidence="2" id="KW-1185">Reference proteome</keyword>
<accession>A0AAD5QIK2</accession>